<evidence type="ECO:0000256" key="1">
    <source>
        <dbReference type="SAM" id="MobiDB-lite"/>
    </source>
</evidence>
<dbReference type="EMBL" id="CAAALY010012146">
    <property type="protein sequence ID" value="VEL11559.1"/>
    <property type="molecule type" value="Genomic_DNA"/>
</dbReference>
<dbReference type="AlphaFoldDB" id="A0A448WH75"/>
<dbReference type="Proteomes" id="UP000784294">
    <property type="component" value="Unassembled WGS sequence"/>
</dbReference>
<keyword evidence="3" id="KW-1185">Reference proteome</keyword>
<comment type="caution">
    <text evidence="2">The sequence shown here is derived from an EMBL/GenBank/DDBJ whole genome shotgun (WGS) entry which is preliminary data.</text>
</comment>
<feature type="region of interest" description="Disordered" evidence="1">
    <location>
        <begin position="1"/>
        <end position="101"/>
    </location>
</feature>
<feature type="compositionally biased region" description="Gly residues" evidence="1">
    <location>
        <begin position="35"/>
        <end position="45"/>
    </location>
</feature>
<organism evidence="2 3">
    <name type="scientific">Protopolystoma xenopodis</name>
    <dbReference type="NCBI Taxonomy" id="117903"/>
    <lineage>
        <taxon>Eukaryota</taxon>
        <taxon>Metazoa</taxon>
        <taxon>Spiralia</taxon>
        <taxon>Lophotrochozoa</taxon>
        <taxon>Platyhelminthes</taxon>
        <taxon>Monogenea</taxon>
        <taxon>Polyopisthocotylea</taxon>
        <taxon>Polystomatidea</taxon>
        <taxon>Polystomatidae</taxon>
        <taxon>Protopolystoma</taxon>
    </lineage>
</organism>
<sequence>MASDDTDSRDTVGGIWTKSLAEPGQRYRGGRDGGSRGSGDAGGVGKLAVLTRQSGHPTQGRSGVSTRPAECVGSLAGQAGGGGPDNAAGGRRGVARRPRQAGDWRIFSRSPEVPRSTGSARLPGEWTSSVGIQKAWPARHGRKKDDCAAPGGAEQGHRGKRTHESVWQHLLATPPQVRQSLGGVYMNREDKRFAQKSWPYCPVCGKRLHSALNTRWALSHSHQDSSSPHKAAHN</sequence>
<accession>A0A448WH75</accession>
<feature type="compositionally biased region" description="Basic and acidic residues" evidence="1">
    <location>
        <begin position="1"/>
        <end position="10"/>
    </location>
</feature>
<feature type="region of interest" description="Disordered" evidence="1">
    <location>
        <begin position="136"/>
        <end position="161"/>
    </location>
</feature>
<gene>
    <name evidence="2" type="ORF">PXEA_LOCUS4999</name>
</gene>
<reference evidence="2" key="1">
    <citation type="submission" date="2018-11" db="EMBL/GenBank/DDBJ databases">
        <authorList>
            <consortium name="Pathogen Informatics"/>
        </authorList>
    </citation>
    <scope>NUCLEOTIDE SEQUENCE</scope>
</reference>
<feature type="compositionally biased region" description="Polar residues" evidence="1">
    <location>
        <begin position="51"/>
        <end position="65"/>
    </location>
</feature>
<evidence type="ECO:0000313" key="3">
    <source>
        <dbReference type="Proteomes" id="UP000784294"/>
    </source>
</evidence>
<name>A0A448WH75_9PLAT</name>
<evidence type="ECO:0000313" key="2">
    <source>
        <dbReference type="EMBL" id="VEL11559.1"/>
    </source>
</evidence>
<proteinExistence type="predicted"/>
<protein>
    <submittedName>
        <fullName evidence="2">Uncharacterized protein</fullName>
    </submittedName>
</protein>